<accession>A0AAE3V9Q0</accession>
<dbReference type="PANTHER" id="PTHR13696">
    <property type="entry name" value="P-LOOP CONTAINING NUCLEOSIDE TRIPHOSPHATE HYDROLASE"/>
    <property type="match status" value="1"/>
</dbReference>
<proteinExistence type="inferred from homology"/>
<organism evidence="6 7">
    <name type="scientific">Moryella indoligenes</name>
    <dbReference type="NCBI Taxonomy" id="371674"/>
    <lineage>
        <taxon>Bacteria</taxon>
        <taxon>Bacillati</taxon>
        <taxon>Bacillota</taxon>
        <taxon>Clostridia</taxon>
        <taxon>Lachnospirales</taxon>
        <taxon>Lachnospiraceae</taxon>
        <taxon>Moryella</taxon>
    </lineage>
</organism>
<evidence type="ECO:0000313" key="6">
    <source>
        <dbReference type="EMBL" id="MDQ0152263.1"/>
    </source>
</evidence>
<reference evidence="6" key="1">
    <citation type="submission" date="2023-07" db="EMBL/GenBank/DDBJ databases">
        <title>Genomic Encyclopedia of Type Strains, Phase IV (KMG-IV): sequencing the most valuable type-strain genomes for metagenomic binning, comparative biology and taxonomic classification.</title>
        <authorList>
            <person name="Goeker M."/>
        </authorList>
    </citation>
    <scope>NUCLEOTIDE SEQUENCE</scope>
    <source>
        <strain evidence="6">DSM 19659</strain>
    </source>
</reference>
<comment type="similarity">
    <text evidence="1">Belongs to the ParA family.</text>
</comment>
<evidence type="ECO:0000313" key="7">
    <source>
        <dbReference type="Proteomes" id="UP001241537"/>
    </source>
</evidence>
<keyword evidence="7" id="KW-1185">Reference proteome</keyword>
<dbReference type="PANTHER" id="PTHR13696:SF52">
    <property type="entry name" value="PARA FAMILY PROTEIN CT_582"/>
    <property type="match status" value="1"/>
</dbReference>
<dbReference type="Gene3D" id="3.40.50.300">
    <property type="entry name" value="P-loop containing nucleotide triphosphate hydrolases"/>
    <property type="match status" value="1"/>
</dbReference>
<evidence type="ECO:0000256" key="3">
    <source>
        <dbReference type="ARBA" id="ARBA00062323"/>
    </source>
</evidence>
<dbReference type="FunFam" id="3.40.50.300:FF:000285">
    <property type="entry name" value="Sporulation initiation inhibitor Soj"/>
    <property type="match status" value="1"/>
</dbReference>
<dbReference type="Proteomes" id="UP001241537">
    <property type="component" value="Unassembled WGS sequence"/>
</dbReference>
<comment type="subunit">
    <text evidence="3">Dimerizes in the presence of ATP but not ADP; ATP-binding is required for double-stranded (ds)DNA-binding. Interacts with DnaA.</text>
</comment>
<protein>
    <recommendedName>
        <fullName evidence="4">Sporulation initiation inhibitor protein Soj</fullName>
    </recommendedName>
</protein>
<feature type="domain" description="AAA" evidence="5">
    <location>
        <begin position="3"/>
        <end position="178"/>
    </location>
</feature>
<name>A0AAE3V9Q0_9FIRM</name>
<dbReference type="InterPro" id="IPR050678">
    <property type="entry name" value="DNA_Partitioning_ATPase"/>
</dbReference>
<gene>
    <name evidence="6" type="ORF">J2S20_000948</name>
</gene>
<comment type="catalytic activity">
    <reaction evidence="2">
        <text>ATP + H2O = ADP + phosphate + H(+)</text>
        <dbReference type="Rhea" id="RHEA:13065"/>
        <dbReference type="ChEBI" id="CHEBI:15377"/>
        <dbReference type="ChEBI" id="CHEBI:15378"/>
        <dbReference type="ChEBI" id="CHEBI:30616"/>
        <dbReference type="ChEBI" id="CHEBI:43474"/>
        <dbReference type="ChEBI" id="CHEBI:456216"/>
    </reaction>
</comment>
<dbReference type="RefSeq" id="WP_307253751.1">
    <property type="nucleotide sequence ID" value="NZ_JAUSTO010000004.1"/>
</dbReference>
<evidence type="ECO:0000256" key="2">
    <source>
        <dbReference type="ARBA" id="ARBA00049360"/>
    </source>
</evidence>
<sequence length="256" mass="28349">MKKIIAMANQKGGVGKTTTAVNLAAALAEAELRVLAVDFDPQGNLSSGLGIEKDETVSSVYELIMGHCEIADAIQRSYSPYLDIIPSNINLSGAEIELLDMEKREARLKDCLNLVADRYDFILIDCPPSLSLLTINALTAATDVLIPIQCEYYAMEGLNQMLKSIQLIRKKLNPELRINGIVFTMYDARNNLSQQVIDSVREALHEYIYETVVSRNVRVAEAPSYGMPVTEYDPKSNGAENYRKLAAELLSREDGL</sequence>
<dbReference type="InterPro" id="IPR025669">
    <property type="entry name" value="AAA_dom"/>
</dbReference>
<dbReference type="Pfam" id="PF13614">
    <property type="entry name" value="AAA_31"/>
    <property type="match status" value="1"/>
</dbReference>
<dbReference type="SUPFAM" id="SSF52540">
    <property type="entry name" value="P-loop containing nucleoside triphosphate hydrolases"/>
    <property type="match status" value="1"/>
</dbReference>
<evidence type="ECO:0000256" key="4">
    <source>
        <dbReference type="ARBA" id="ARBA00071824"/>
    </source>
</evidence>
<dbReference type="CDD" id="cd02042">
    <property type="entry name" value="ParAB_family"/>
    <property type="match status" value="1"/>
</dbReference>
<dbReference type="EMBL" id="JAUSTO010000004">
    <property type="protein sequence ID" value="MDQ0152263.1"/>
    <property type="molecule type" value="Genomic_DNA"/>
</dbReference>
<comment type="caution">
    <text evidence="6">The sequence shown here is derived from an EMBL/GenBank/DDBJ whole genome shotgun (WGS) entry which is preliminary data.</text>
</comment>
<evidence type="ECO:0000259" key="5">
    <source>
        <dbReference type="Pfam" id="PF13614"/>
    </source>
</evidence>
<evidence type="ECO:0000256" key="1">
    <source>
        <dbReference type="ARBA" id="ARBA00006976"/>
    </source>
</evidence>
<dbReference type="PIRSF" id="PIRSF009320">
    <property type="entry name" value="Nuc_binding_HP_1000"/>
    <property type="match status" value="1"/>
</dbReference>
<dbReference type="InterPro" id="IPR027417">
    <property type="entry name" value="P-loop_NTPase"/>
</dbReference>
<dbReference type="AlphaFoldDB" id="A0AAE3V9Q0"/>